<feature type="transmembrane region" description="Helical" evidence="9">
    <location>
        <begin position="241"/>
        <end position="261"/>
    </location>
</feature>
<dbReference type="GO" id="GO:0046513">
    <property type="term" value="P:ceramide biosynthetic process"/>
    <property type="evidence" value="ECO:0007669"/>
    <property type="project" value="TreeGrafter"/>
</dbReference>
<evidence type="ECO:0000256" key="6">
    <source>
        <dbReference type="ARBA" id="ARBA00023136"/>
    </source>
</evidence>
<evidence type="ECO:0000256" key="7">
    <source>
        <dbReference type="PIRSR" id="PIRSR608901-1"/>
    </source>
</evidence>
<dbReference type="EMBL" id="MU032348">
    <property type="protein sequence ID" value="KAF3764912.1"/>
    <property type="molecule type" value="Genomic_DNA"/>
</dbReference>
<comment type="caution">
    <text evidence="10">The sequence shown here is derived from an EMBL/GenBank/DDBJ whole genome shotgun (WGS) entry which is preliminary data.</text>
</comment>
<evidence type="ECO:0000256" key="5">
    <source>
        <dbReference type="ARBA" id="ARBA00022989"/>
    </source>
</evidence>
<evidence type="ECO:0000256" key="1">
    <source>
        <dbReference type="ARBA" id="ARBA00004141"/>
    </source>
</evidence>
<feature type="binding site" evidence="7">
    <location>
        <position position="26"/>
    </location>
    <ligand>
        <name>Ca(2+)</name>
        <dbReference type="ChEBI" id="CHEBI:29108"/>
    </ligand>
</feature>
<keyword evidence="4" id="KW-0378">Hydrolase</keyword>
<keyword evidence="7" id="KW-0479">Metal-binding</keyword>
<keyword evidence="3 9" id="KW-0812">Transmembrane</keyword>
<dbReference type="GO" id="GO:0016811">
    <property type="term" value="F:hydrolase activity, acting on carbon-nitrogen (but not peptide) bonds, in linear amides"/>
    <property type="evidence" value="ECO:0007669"/>
    <property type="project" value="InterPro"/>
</dbReference>
<sequence>MSLAFQWPYRESRDGIWGTQTSTLNWCEEDYNVTPYIAEFFNTSTNLIFLYLGVMGIRECLRHGHGLVFVFSFLGYVVVGLGSMAFHATLKYSMQLADELPMIYTTCIVAYATFSYSRPRHTQVLVALGLLALASWITIYYLSSQDPVFHQVAYAALMLALVFRAMFDMEATLRPALRKRCETPAEADEILRQMWKMAFTGIVLFLVGFSIWLLDNTFCRHLRDARNTILLPWAAVLEGHAWWHIFTGIGTYYCITWRLWLERCLDGGEREFVLKWPSPFTSVPKAVPRAGSITKVNGNGYANAVDNRHKKTL</sequence>
<dbReference type="RefSeq" id="XP_040775873.1">
    <property type="nucleotide sequence ID" value="XM_040917292.1"/>
</dbReference>
<evidence type="ECO:0000256" key="3">
    <source>
        <dbReference type="ARBA" id="ARBA00022692"/>
    </source>
</evidence>
<comment type="subcellular location">
    <subcellularLocation>
        <location evidence="1">Membrane</location>
        <topology evidence="1">Multi-pass membrane protein</topology>
    </subcellularLocation>
</comment>
<feature type="transmembrane region" description="Helical" evidence="9">
    <location>
        <begin position="100"/>
        <end position="117"/>
    </location>
</feature>
<reference evidence="10" key="1">
    <citation type="journal article" date="2020" name="Phytopathology">
        <title>Genome sequence of the chestnut blight fungus Cryphonectria parasitica EP155: A fundamental resource for an archetypical invasive plant pathogen.</title>
        <authorList>
            <person name="Crouch J.A."/>
            <person name="Dawe A."/>
            <person name="Aerts A."/>
            <person name="Barry K."/>
            <person name="Churchill A.C.L."/>
            <person name="Grimwood J."/>
            <person name="Hillman B."/>
            <person name="Milgroom M.G."/>
            <person name="Pangilinan J."/>
            <person name="Smith M."/>
            <person name="Salamov A."/>
            <person name="Schmutz J."/>
            <person name="Yadav J."/>
            <person name="Grigoriev I.V."/>
            <person name="Nuss D."/>
        </authorList>
    </citation>
    <scope>NUCLEOTIDE SEQUENCE</scope>
    <source>
        <strain evidence="10">EP155</strain>
    </source>
</reference>
<feature type="transmembrane region" description="Helical" evidence="9">
    <location>
        <begin position="124"/>
        <end position="142"/>
    </location>
</feature>
<evidence type="ECO:0000256" key="9">
    <source>
        <dbReference type="SAM" id="Phobius"/>
    </source>
</evidence>
<keyword evidence="11" id="KW-1185">Reference proteome</keyword>
<dbReference type="OrthoDB" id="187171at2759"/>
<evidence type="ECO:0000256" key="2">
    <source>
        <dbReference type="ARBA" id="ARBA00009780"/>
    </source>
</evidence>
<evidence type="ECO:0000313" key="10">
    <source>
        <dbReference type="EMBL" id="KAF3764912.1"/>
    </source>
</evidence>
<feature type="binding site" evidence="8">
    <location>
        <position position="240"/>
    </location>
    <ligand>
        <name>Zn(2+)</name>
        <dbReference type="ChEBI" id="CHEBI:29105"/>
        <note>catalytic</note>
    </ligand>
</feature>
<organism evidence="10 11">
    <name type="scientific">Cryphonectria parasitica (strain ATCC 38755 / EP155)</name>
    <dbReference type="NCBI Taxonomy" id="660469"/>
    <lineage>
        <taxon>Eukaryota</taxon>
        <taxon>Fungi</taxon>
        <taxon>Dikarya</taxon>
        <taxon>Ascomycota</taxon>
        <taxon>Pezizomycotina</taxon>
        <taxon>Sordariomycetes</taxon>
        <taxon>Sordariomycetidae</taxon>
        <taxon>Diaporthales</taxon>
        <taxon>Cryphonectriaceae</taxon>
        <taxon>Cryphonectria-Endothia species complex</taxon>
        <taxon>Cryphonectria</taxon>
    </lineage>
</organism>
<comment type="cofactor">
    <cofactor evidence="8">
        <name>Zn(2+)</name>
        <dbReference type="ChEBI" id="CHEBI:29105"/>
    </cofactor>
</comment>
<dbReference type="Pfam" id="PF05875">
    <property type="entry name" value="Ceramidase"/>
    <property type="match status" value="1"/>
</dbReference>
<keyword evidence="5 9" id="KW-1133">Transmembrane helix</keyword>
<gene>
    <name evidence="10" type="ORF">M406DRAFT_259405</name>
</gene>
<dbReference type="AlphaFoldDB" id="A0A9P5CP15"/>
<feature type="binding site" evidence="8">
    <location>
        <position position="244"/>
    </location>
    <ligand>
        <name>Zn(2+)</name>
        <dbReference type="ChEBI" id="CHEBI:29105"/>
        <note>catalytic</note>
    </ligand>
</feature>
<accession>A0A9P5CP15</accession>
<protein>
    <submittedName>
        <fullName evidence="10">Alkaline phytoceramidase</fullName>
    </submittedName>
</protein>
<keyword evidence="7" id="KW-0106">Calcium</keyword>
<dbReference type="Proteomes" id="UP000803844">
    <property type="component" value="Unassembled WGS sequence"/>
</dbReference>
<dbReference type="GeneID" id="63834421"/>
<evidence type="ECO:0000313" key="11">
    <source>
        <dbReference type="Proteomes" id="UP000803844"/>
    </source>
</evidence>
<dbReference type="PANTHER" id="PTHR46187">
    <property type="entry name" value="ALKALINE CERAMIDASE 3"/>
    <property type="match status" value="1"/>
</dbReference>
<feature type="transmembrane region" description="Helical" evidence="9">
    <location>
        <begin position="148"/>
        <end position="167"/>
    </location>
</feature>
<feature type="transmembrane region" description="Helical" evidence="9">
    <location>
        <begin position="33"/>
        <end position="54"/>
    </location>
</feature>
<proteinExistence type="inferred from homology"/>
<feature type="transmembrane region" description="Helical" evidence="9">
    <location>
        <begin position="197"/>
        <end position="214"/>
    </location>
</feature>
<comment type="similarity">
    <text evidence="2">Belongs to the alkaline ceramidase family.</text>
</comment>
<dbReference type="PANTHER" id="PTHR46187:SF3">
    <property type="entry name" value="ALKALINE CERAMIDASE 3"/>
    <property type="match status" value="1"/>
</dbReference>
<dbReference type="GO" id="GO:0005789">
    <property type="term" value="C:endoplasmic reticulum membrane"/>
    <property type="evidence" value="ECO:0007669"/>
    <property type="project" value="TreeGrafter"/>
</dbReference>
<keyword evidence="8" id="KW-0862">Zinc</keyword>
<feature type="binding site" evidence="7">
    <location>
        <position position="28"/>
    </location>
    <ligand>
        <name>Ca(2+)</name>
        <dbReference type="ChEBI" id="CHEBI:29108"/>
    </ligand>
</feature>
<name>A0A9P5CP15_CRYP1</name>
<dbReference type="InterPro" id="IPR008901">
    <property type="entry name" value="ACER"/>
</dbReference>
<evidence type="ECO:0000256" key="4">
    <source>
        <dbReference type="ARBA" id="ARBA00022801"/>
    </source>
</evidence>
<feature type="binding site" evidence="8">
    <location>
        <position position="87"/>
    </location>
    <ligand>
        <name>Zn(2+)</name>
        <dbReference type="ChEBI" id="CHEBI:29105"/>
        <note>catalytic</note>
    </ligand>
</feature>
<dbReference type="GO" id="GO:0046872">
    <property type="term" value="F:metal ion binding"/>
    <property type="evidence" value="ECO:0007669"/>
    <property type="project" value="UniProtKB-KW"/>
</dbReference>
<feature type="binding site" evidence="7">
    <location>
        <position position="39"/>
    </location>
    <ligand>
        <name>Ca(2+)</name>
        <dbReference type="ChEBI" id="CHEBI:29108"/>
    </ligand>
</feature>
<keyword evidence="6 9" id="KW-0472">Membrane</keyword>
<feature type="transmembrane region" description="Helical" evidence="9">
    <location>
        <begin position="66"/>
        <end position="88"/>
    </location>
</feature>
<dbReference type="GO" id="GO:0046514">
    <property type="term" value="P:ceramide catabolic process"/>
    <property type="evidence" value="ECO:0007669"/>
    <property type="project" value="TreeGrafter"/>
</dbReference>
<evidence type="ECO:0000256" key="8">
    <source>
        <dbReference type="PIRSR" id="PIRSR608901-2"/>
    </source>
</evidence>